<protein>
    <submittedName>
        <fullName evidence="1">Uncharacterized protein</fullName>
    </submittedName>
</protein>
<accession>A0A091EJR9</accession>
<organism evidence="1 2">
    <name type="scientific">Fukomys damarensis</name>
    <name type="common">Damaraland mole rat</name>
    <name type="synonym">Cryptomys damarensis</name>
    <dbReference type="NCBI Taxonomy" id="885580"/>
    <lineage>
        <taxon>Eukaryota</taxon>
        <taxon>Metazoa</taxon>
        <taxon>Chordata</taxon>
        <taxon>Craniata</taxon>
        <taxon>Vertebrata</taxon>
        <taxon>Euteleostomi</taxon>
        <taxon>Mammalia</taxon>
        <taxon>Eutheria</taxon>
        <taxon>Euarchontoglires</taxon>
        <taxon>Glires</taxon>
        <taxon>Rodentia</taxon>
        <taxon>Hystricomorpha</taxon>
        <taxon>Bathyergidae</taxon>
        <taxon>Fukomys</taxon>
    </lineage>
</organism>
<dbReference type="EMBL" id="KN121664">
    <property type="protein sequence ID" value="KFO35761.1"/>
    <property type="molecule type" value="Genomic_DNA"/>
</dbReference>
<gene>
    <name evidence="1" type="ORF">H920_02829</name>
</gene>
<keyword evidence="2" id="KW-1185">Reference proteome</keyword>
<evidence type="ECO:0000313" key="1">
    <source>
        <dbReference type="EMBL" id="KFO35761.1"/>
    </source>
</evidence>
<evidence type="ECO:0000313" key="2">
    <source>
        <dbReference type="Proteomes" id="UP000028990"/>
    </source>
</evidence>
<reference evidence="1 2" key="1">
    <citation type="submission" date="2013-11" db="EMBL/GenBank/DDBJ databases">
        <title>The Damaraland mole rat (Fukomys damarensis) genome and evolution of African mole rats.</title>
        <authorList>
            <person name="Gladyshev V.N."/>
            <person name="Fang X."/>
        </authorList>
    </citation>
    <scope>NUCLEOTIDE SEQUENCE [LARGE SCALE GENOMIC DNA]</scope>
    <source>
        <tissue evidence="1">Liver</tissue>
    </source>
</reference>
<name>A0A091EJR9_FUKDA</name>
<sequence>MTGVLLALSGPGSGCRTSPGAQGPCITQRPYAHAHPIDIRSEDKASKLVHRYQSLQANTAIQLVLPADFAPSATVDPAVEEAAGPSTEADTRLVADKGKLTDARESRGHRTLLRLW</sequence>
<dbReference type="AlphaFoldDB" id="A0A091EJR9"/>
<dbReference type="Proteomes" id="UP000028990">
    <property type="component" value="Unassembled WGS sequence"/>
</dbReference>
<proteinExistence type="predicted"/>